<feature type="compositionally biased region" description="Basic and acidic residues" evidence="1">
    <location>
        <begin position="1"/>
        <end position="17"/>
    </location>
</feature>
<keyword evidence="3" id="KW-1185">Reference proteome</keyword>
<gene>
    <name evidence="2" type="ORF">CROQUDRAFT_92318</name>
</gene>
<reference evidence="2" key="1">
    <citation type="submission" date="2013-11" db="EMBL/GenBank/DDBJ databases">
        <title>Genome sequence of the fusiform rust pathogen reveals effectors for host alternation and coevolution with pine.</title>
        <authorList>
            <consortium name="DOE Joint Genome Institute"/>
            <person name="Smith K."/>
            <person name="Pendleton A."/>
            <person name="Kubisiak T."/>
            <person name="Anderson C."/>
            <person name="Salamov A."/>
            <person name="Aerts A."/>
            <person name="Riley R."/>
            <person name="Clum A."/>
            <person name="Lindquist E."/>
            <person name="Ence D."/>
            <person name="Campbell M."/>
            <person name="Kronenberg Z."/>
            <person name="Feau N."/>
            <person name="Dhillon B."/>
            <person name="Hamelin R."/>
            <person name="Burleigh J."/>
            <person name="Smith J."/>
            <person name="Yandell M."/>
            <person name="Nelson C."/>
            <person name="Grigoriev I."/>
            <person name="Davis J."/>
        </authorList>
    </citation>
    <scope>NUCLEOTIDE SEQUENCE</scope>
    <source>
        <strain evidence="2">G11</strain>
    </source>
</reference>
<dbReference type="AlphaFoldDB" id="A0A9P6NGS5"/>
<evidence type="ECO:0000313" key="3">
    <source>
        <dbReference type="Proteomes" id="UP000886653"/>
    </source>
</evidence>
<name>A0A9P6NGS5_9BASI</name>
<dbReference type="Proteomes" id="UP000886653">
    <property type="component" value="Unassembled WGS sequence"/>
</dbReference>
<sequence length="70" mass="7628">MHSSRMEETSEATREHIQAFGGFRSPEAPTALGMRSSAASEGSKVLRRLYGGPPKIARSEAPTQLLRRSV</sequence>
<evidence type="ECO:0000313" key="2">
    <source>
        <dbReference type="EMBL" id="KAG0146670.1"/>
    </source>
</evidence>
<organism evidence="2 3">
    <name type="scientific">Cronartium quercuum f. sp. fusiforme G11</name>
    <dbReference type="NCBI Taxonomy" id="708437"/>
    <lineage>
        <taxon>Eukaryota</taxon>
        <taxon>Fungi</taxon>
        <taxon>Dikarya</taxon>
        <taxon>Basidiomycota</taxon>
        <taxon>Pucciniomycotina</taxon>
        <taxon>Pucciniomycetes</taxon>
        <taxon>Pucciniales</taxon>
        <taxon>Coleosporiaceae</taxon>
        <taxon>Cronartium</taxon>
    </lineage>
</organism>
<dbReference type="EMBL" id="MU167257">
    <property type="protein sequence ID" value="KAG0146670.1"/>
    <property type="molecule type" value="Genomic_DNA"/>
</dbReference>
<proteinExistence type="predicted"/>
<protein>
    <submittedName>
        <fullName evidence="2">Uncharacterized protein</fullName>
    </submittedName>
</protein>
<feature type="region of interest" description="Disordered" evidence="1">
    <location>
        <begin position="1"/>
        <end position="70"/>
    </location>
</feature>
<accession>A0A9P6NGS5</accession>
<comment type="caution">
    <text evidence="2">The sequence shown here is derived from an EMBL/GenBank/DDBJ whole genome shotgun (WGS) entry which is preliminary data.</text>
</comment>
<evidence type="ECO:0000256" key="1">
    <source>
        <dbReference type="SAM" id="MobiDB-lite"/>
    </source>
</evidence>